<dbReference type="InterPro" id="IPR010982">
    <property type="entry name" value="Lambda_DNA-bd_dom_sf"/>
</dbReference>
<dbReference type="Proteomes" id="UP001389717">
    <property type="component" value="Unassembled WGS sequence"/>
</dbReference>
<sequence length="134" mass="15046">MSFGVRLKEIRKEKNISLRDLSALTDISKGYLSRLENNKIGVPKVDTLNKIAKGLGVPNGDLMMLAGYIDDPFDPKQMKALNKKINESENKGKSNEDIYEILSKNNSASYRGRILTEAQKKQAIEMLNVLFKEG</sequence>
<dbReference type="SMART" id="SM00530">
    <property type="entry name" value="HTH_XRE"/>
    <property type="match status" value="1"/>
</dbReference>
<dbReference type="EMBL" id="JBBYAF010000022">
    <property type="protein sequence ID" value="MEL3973044.1"/>
    <property type="molecule type" value="Genomic_DNA"/>
</dbReference>
<dbReference type="InterPro" id="IPR050807">
    <property type="entry name" value="TransReg_Diox_bact_type"/>
</dbReference>
<keyword evidence="1" id="KW-0238">DNA-binding</keyword>
<dbReference type="PANTHER" id="PTHR46797">
    <property type="entry name" value="HTH-TYPE TRANSCRIPTIONAL REGULATOR"/>
    <property type="match status" value="1"/>
</dbReference>
<evidence type="ECO:0000256" key="1">
    <source>
        <dbReference type="ARBA" id="ARBA00023125"/>
    </source>
</evidence>
<dbReference type="PANTHER" id="PTHR46797:SF1">
    <property type="entry name" value="METHYLPHOSPHONATE SYNTHASE"/>
    <property type="match status" value="1"/>
</dbReference>
<evidence type="ECO:0000313" key="4">
    <source>
        <dbReference type="Proteomes" id="UP001389717"/>
    </source>
</evidence>
<gene>
    <name evidence="3" type="ORF">AAEO50_12230</name>
</gene>
<evidence type="ECO:0000259" key="2">
    <source>
        <dbReference type="PROSITE" id="PS50943"/>
    </source>
</evidence>
<organism evidence="3 4">
    <name type="scientific">Rossellomorea oryzaecorticis</name>
    <dbReference type="NCBI Taxonomy" id="1396505"/>
    <lineage>
        <taxon>Bacteria</taxon>
        <taxon>Bacillati</taxon>
        <taxon>Bacillota</taxon>
        <taxon>Bacilli</taxon>
        <taxon>Bacillales</taxon>
        <taxon>Bacillaceae</taxon>
        <taxon>Rossellomorea</taxon>
    </lineage>
</organism>
<dbReference type="Pfam" id="PF12844">
    <property type="entry name" value="HTH_19"/>
    <property type="match status" value="1"/>
</dbReference>
<name>A0ABU9KAC6_9BACI</name>
<protein>
    <submittedName>
        <fullName evidence="3">Helix-turn-helix domain-containing protein</fullName>
    </submittedName>
</protein>
<dbReference type="Gene3D" id="1.10.260.40">
    <property type="entry name" value="lambda repressor-like DNA-binding domains"/>
    <property type="match status" value="1"/>
</dbReference>
<keyword evidence="4" id="KW-1185">Reference proteome</keyword>
<feature type="domain" description="HTH cro/C1-type" evidence="2">
    <location>
        <begin position="7"/>
        <end position="62"/>
    </location>
</feature>
<dbReference type="CDD" id="cd00093">
    <property type="entry name" value="HTH_XRE"/>
    <property type="match status" value="1"/>
</dbReference>
<evidence type="ECO:0000313" key="3">
    <source>
        <dbReference type="EMBL" id="MEL3973044.1"/>
    </source>
</evidence>
<dbReference type="InterPro" id="IPR001387">
    <property type="entry name" value="Cro/C1-type_HTH"/>
</dbReference>
<proteinExistence type="predicted"/>
<accession>A0ABU9KAC6</accession>
<reference evidence="3 4" key="1">
    <citation type="submission" date="2024-04" db="EMBL/GenBank/DDBJ databases">
        <title>Bacillus oryzaecorticis sp. nov., a moderately halophilic bacterium isolated from rice husks.</title>
        <authorList>
            <person name="Zhu H.-S."/>
        </authorList>
    </citation>
    <scope>NUCLEOTIDE SEQUENCE [LARGE SCALE GENOMIC DNA]</scope>
    <source>
        <strain evidence="3 4">ZC255</strain>
    </source>
</reference>
<dbReference type="RefSeq" id="WP_341983970.1">
    <property type="nucleotide sequence ID" value="NZ_JBBYAF010000022.1"/>
</dbReference>
<dbReference type="PROSITE" id="PS50943">
    <property type="entry name" value="HTH_CROC1"/>
    <property type="match status" value="1"/>
</dbReference>
<dbReference type="SUPFAM" id="SSF47413">
    <property type="entry name" value="lambda repressor-like DNA-binding domains"/>
    <property type="match status" value="1"/>
</dbReference>
<comment type="caution">
    <text evidence="3">The sequence shown here is derived from an EMBL/GenBank/DDBJ whole genome shotgun (WGS) entry which is preliminary data.</text>
</comment>